<accession>A0A498JJ60</accession>
<dbReference type="AlphaFoldDB" id="A0A498JJ60"/>
<sequence>MEPKEAVCSIGAEVECQDITSDPRTVLTTSSGEGTSAGAVRNDQAELPDQTDAPLRSNLNPFAEEWHPILNMAPEEDRCCFFTFSNGYPLTERQIINFFTEQYGGWCVERVYIHRPETREEKSPLFGRIVFRSVLMTEIVLGGEEEVKFRIDRRPLWCKRFDKERVRRPIYN</sequence>
<evidence type="ECO:0000313" key="2">
    <source>
        <dbReference type="EMBL" id="RXH93351.1"/>
    </source>
</evidence>
<evidence type="ECO:0000256" key="1">
    <source>
        <dbReference type="SAM" id="MobiDB-lite"/>
    </source>
</evidence>
<proteinExistence type="predicted"/>
<feature type="region of interest" description="Disordered" evidence="1">
    <location>
        <begin position="22"/>
        <end position="54"/>
    </location>
</feature>
<feature type="compositionally biased region" description="Polar residues" evidence="1">
    <location>
        <begin position="22"/>
        <end position="34"/>
    </location>
</feature>
<keyword evidence="3" id="KW-1185">Reference proteome</keyword>
<evidence type="ECO:0008006" key="4">
    <source>
        <dbReference type="Google" id="ProtNLM"/>
    </source>
</evidence>
<name>A0A498JJ60_MALDO</name>
<dbReference type="EMBL" id="RDQH01000333">
    <property type="protein sequence ID" value="RXH93351.1"/>
    <property type="molecule type" value="Genomic_DNA"/>
</dbReference>
<gene>
    <name evidence="2" type="ORF">DVH24_013927</name>
</gene>
<protein>
    <recommendedName>
        <fullName evidence="4">RRM domain-containing protein</fullName>
    </recommendedName>
</protein>
<organism evidence="2 3">
    <name type="scientific">Malus domestica</name>
    <name type="common">Apple</name>
    <name type="synonym">Pyrus malus</name>
    <dbReference type="NCBI Taxonomy" id="3750"/>
    <lineage>
        <taxon>Eukaryota</taxon>
        <taxon>Viridiplantae</taxon>
        <taxon>Streptophyta</taxon>
        <taxon>Embryophyta</taxon>
        <taxon>Tracheophyta</taxon>
        <taxon>Spermatophyta</taxon>
        <taxon>Magnoliopsida</taxon>
        <taxon>eudicotyledons</taxon>
        <taxon>Gunneridae</taxon>
        <taxon>Pentapetalae</taxon>
        <taxon>rosids</taxon>
        <taxon>fabids</taxon>
        <taxon>Rosales</taxon>
        <taxon>Rosaceae</taxon>
        <taxon>Amygdaloideae</taxon>
        <taxon>Maleae</taxon>
        <taxon>Malus</taxon>
    </lineage>
</organism>
<dbReference type="PANTHER" id="PTHR33527:SF45">
    <property type="entry name" value="RRM DOMAIN-CONTAINING PROTEIN"/>
    <property type="match status" value="1"/>
</dbReference>
<dbReference type="PANTHER" id="PTHR33527">
    <property type="entry name" value="OS07G0274300 PROTEIN"/>
    <property type="match status" value="1"/>
</dbReference>
<reference evidence="2 3" key="1">
    <citation type="submission" date="2018-10" db="EMBL/GenBank/DDBJ databases">
        <title>A high-quality apple genome assembly.</title>
        <authorList>
            <person name="Hu J."/>
        </authorList>
    </citation>
    <scope>NUCLEOTIDE SEQUENCE [LARGE SCALE GENOMIC DNA]</scope>
    <source>
        <strain evidence="3">cv. HFTH1</strain>
        <tissue evidence="2">Young leaf</tissue>
    </source>
</reference>
<comment type="caution">
    <text evidence="2">The sequence shown here is derived from an EMBL/GenBank/DDBJ whole genome shotgun (WGS) entry which is preliminary data.</text>
</comment>
<dbReference type="Proteomes" id="UP000290289">
    <property type="component" value="Chromosome 7"/>
</dbReference>
<evidence type="ECO:0000313" key="3">
    <source>
        <dbReference type="Proteomes" id="UP000290289"/>
    </source>
</evidence>